<dbReference type="OrthoDB" id="61124at2759"/>
<organism evidence="8 9">
    <name type="scientific">Edaphochlamys debaryana</name>
    <dbReference type="NCBI Taxonomy" id="47281"/>
    <lineage>
        <taxon>Eukaryota</taxon>
        <taxon>Viridiplantae</taxon>
        <taxon>Chlorophyta</taxon>
        <taxon>core chlorophytes</taxon>
        <taxon>Chlorophyceae</taxon>
        <taxon>CS clade</taxon>
        <taxon>Chlamydomonadales</taxon>
        <taxon>Chlamydomonadales incertae sedis</taxon>
        <taxon>Edaphochlamys</taxon>
    </lineage>
</organism>
<dbReference type="AlphaFoldDB" id="A0A836BSK0"/>
<dbReference type="PANTHER" id="PTHR31501">
    <property type="entry name" value="CALCIUM RELEASE-ACTIVATED CALCIUM CHANNEL PROTEIN 1"/>
    <property type="match status" value="1"/>
</dbReference>
<dbReference type="PANTHER" id="PTHR31501:SF7">
    <property type="entry name" value="CALCIUM RELEASE-ACTIVATED CALCIUM CHANNEL PROTEIN 1"/>
    <property type="match status" value="1"/>
</dbReference>
<evidence type="ECO:0000256" key="6">
    <source>
        <dbReference type="SAM" id="MobiDB-lite"/>
    </source>
</evidence>
<evidence type="ECO:0000313" key="8">
    <source>
        <dbReference type="EMBL" id="KAG2487571.1"/>
    </source>
</evidence>
<dbReference type="InterPro" id="IPR038350">
    <property type="entry name" value="Orai_sf"/>
</dbReference>
<evidence type="ECO:0000256" key="5">
    <source>
        <dbReference type="ARBA" id="ARBA00023136"/>
    </source>
</evidence>
<keyword evidence="4 7" id="KW-1133">Transmembrane helix</keyword>
<feature type="transmembrane region" description="Helical" evidence="7">
    <location>
        <begin position="211"/>
        <end position="233"/>
    </location>
</feature>
<feature type="transmembrane region" description="Helical" evidence="7">
    <location>
        <begin position="93"/>
        <end position="114"/>
    </location>
</feature>
<feature type="region of interest" description="Disordered" evidence="6">
    <location>
        <begin position="297"/>
        <end position="353"/>
    </location>
</feature>
<comment type="caution">
    <text evidence="8">The sequence shown here is derived from an EMBL/GenBank/DDBJ whole genome shotgun (WGS) entry which is preliminary data.</text>
</comment>
<sequence>MESVLNAAQTVLTGYDVTLQRAIRSEERVWRTEDLCHRALERDLLDSEQKWMQEERAYLAAQVQQAHLDNARAIWLRFVNRNRTDVMEKTEQLKALSTMSALLAGFALVSFLEFQFRVGGSYQKALLPLFALTTAITVGVEIAVVVLCSLMLASILRTGKNYVSEEEEAEFMHRCQVFVSSYTLGARPPAPARTFAAYWAHRCEAEWRTAFRLFSAGIPCFFANLAFAGWIKFHGAPTPAAAIIVSGIMGIALAYNLYTHRKWSHYLLQDDEAAAAGGHRVAQPPLGLPFDWHLAGPGPGPPRPPWLGPQGAAGGGAGASVTGEAHSAVWRQGPGPPSGREEHSWRPSARGPVETRFGPGSEPGIGGGAGPVVGLGLGADMAGAGGAGSGATGLVQGNGGPLGGHEPATPPGALVAMQLG</sequence>
<feature type="compositionally biased region" description="Pro residues" evidence="6">
    <location>
        <begin position="298"/>
        <end position="307"/>
    </location>
</feature>
<evidence type="ECO:0000256" key="7">
    <source>
        <dbReference type="SAM" id="Phobius"/>
    </source>
</evidence>
<evidence type="ECO:0000256" key="3">
    <source>
        <dbReference type="ARBA" id="ARBA00022692"/>
    </source>
</evidence>
<dbReference type="Pfam" id="PF07856">
    <property type="entry name" value="Orai-1"/>
    <property type="match status" value="1"/>
</dbReference>
<keyword evidence="3 7" id="KW-0812">Transmembrane</keyword>
<dbReference type="Proteomes" id="UP000612055">
    <property type="component" value="Unassembled WGS sequence"/>
</dbReference>
<name>A0A836BSK0_9CHLO</name>
<evidence type="ECO:0000256" key="2">
    <source>
        <dbReference type="ARBA" id="ARBA00008062"/>
    </source>
</evidence>
<evidence type="ECO:0000256" key="1">
    <source>
        <dbReference type="ARBA" id="ARBA00004141"/>
    </source>
</evidence>
<keyword evidence="5 7" id="KW-0472">Membrane</keyword>
<dbReference type="EMBL" id="JAEHOE010000095">
    <property type="protein sequence ID" value="KAG2487571.1"/>
    <property type="molecule type" value="Genomic_DNA"/>
</dbReference>
<dbReference type="GO" id="GO:0016020">
    <property type="term" value="C:membrane"/>
    <property type="evidence" value="ECO:0007669"/>
    <property type="project" value="UniProtKB-SubCell"/>
</dbReference>
<gene>
    <name evidence="8" type="ORF">HYH03_013850</name>
</gene>
<comment type="subcellular location">
    <subcellularLocation>
        <location evidence="1">Membrane</location>
        <topology evidence="1">Multi-pass membrane protein</topology>
    </subcellularLocation>
</comment>
<feature type="region of interest" description="Disordered" evidence="6">
    <location>
        <begin position="396"/>
        <end position="420"/>
    </location>
</feature>
<feature type="transmembrane region" description="Helical" evidence="7">
    <location>
        <begin position="239"/>
        <end position="258"/>
    </location>
</feature>
<evidence type="ECO:0000313" key="9">
    <source>
        <dbReference type="Proteomes" id="UP000612055"/>
    </source>
</evidence>
<reference evidence="8" key="1">
    <citation type="journal article" date="2020" name="bioRxiv">
        <title>Comparative genomics of Chlamydomonas.</title>
        <authorList>
            <person name="Craig R.J."/>
            <person name="Hasan A.R."/>
            <person name="Ness R.W."/>
            <person name="Keightley P.D."/>
        </authorList>
    </citation>
    <scope>NUCLEOTIDE SEQUENCE</scope>
    <source>
        <strain evidence="8">CCAP 11/70</strain>
    </source>
</reference>
<dbReference type="Gene3D" id="1.20.140.140">
    <property type="entry name" value="Calcium release-activated calcium channel protein Orai"/>
    <property type="match status" value="1"/>
</dbReference>
<keyword evidence="9" id="KW-1185">Reference proteome</keyword>
<accession>A0A836BSK0</accession>
<dbReference type="InterPro" id="IPR012446">
    <property type="entry name" value="CRAC_channel"/>
</dbReference>
<feature type="transmembrane region" description="Helical" evidence="7">
    <location>
        <begin position="126"/>
        <end position="152"/>
    </location>
</feature>
<comment type="similarity">
    <text evidence="2">Belongs to the Orai family.</text>
</comment>
<evidence type="ECO:0000256" key="4">
    <source>
        <dbReference type="ARBA" id="ARBA00022989"/>
    </source>
</evidence>
<proteinExistence type="inferred from homology"/>
<protein>
    <submittedName>
        <fullName evidence="8">Uncharacterized protein</fullName>
    </submittedName>
</protein>